<dbReference type="SUPFAM" id="SSF88713">
    <property type="entry name" value="Glycoside hydrolase/deacetylase"/>
    <property type="match status" value="1"/>
</dbReference>
<reference evidence="1 2" key="2">
    <citation type="submission" date="2019-09" db="EMBL/GenBank/DDBJ databases">
        <authorList>
            <person name="Jin C."/>
        </authorList>
    </citation>
    <scope>NUCLEOTIDE SEQUENCE [LARGE SCALE GENOMIC DNA]</scope>
    <source>
        <strain evidence="1 2">BN140002</strain>
    </source>
</reference>
<dbReference type="Proteomes" id="UP000323142">
    <property type="component" value="Unassembled WGS sequence"/>
</dbReference>
<organism evidence="1 2">
    <name type="scientific">Salinarimonas soli</name>
    <dbReference type="NCBI Taxonomy" id="1638099"/>
    <lineage>
        <taxon>Bacteria</taxon>
        <taxon>Pseudomonadati</taxon>
        <taxon>Pseudomonadota</taxon>
        <taxon>Alphaproteobacteria</taxon>
        <taxon>Hyphomicrobiales</taxon>
        <taxon>Salinarimonadaceae</taxon>
        <taxon>Salinarimonas</taxon>
    </lineage>
</organism>
<proteinExistence type="predicted"/>
<reference evidence="1 2" key="1">
    <citation type="submission" date="2019-09" db="EMBL/GenBank/DDBJ databases">
        <title>Salinarimonas rosea gen. nov., sp. nov., a new member of the a-2 subgroup of the Proteobacteria.</title>
        <authorList>
            <person name="Liu J."/>
        </authorList>
    </citation>
    <scope>NUCLEOTIDE SEQUENCE [LARGE SCALE GENOMIC DNA]</scope>
    <source>
        <strain evidence="1 2">BN140002</strain>
    </source>
</reference>
<accession>A0A5B2V7G3</accession>
<dbReference type="InterPro" id="IPR011330">
    <property type="entry name" value="Glyco_hydro/deAcase_b/a-brl"/>
</dbReference>
<evidence type="ECO:0000313" key="2">
    <source>
        <dbReference type="Proteomes" id="UP000323142"/>
    </source>
</evidence>
<dbReference type="CDD" id="cd10936">
    <property type="entry name" value="CE4_DAC2"/>
    <property type="match status" value="1"/>
</dbReference>
<dbReference type="PANTHER" id="PTHR30105">
    <property type="entry name" value="UNCHARACTERIZED YIBQ-RELATED"/>
    <property type="match status" value="1"/>
</dbReference>
<dbReference type="Pfam" id="PF04748">
    <property type="entry name" value="Polysacc_deac_2"/>
    <property type="match status" value="1"/>
</dbReference>
<dbReference type="Gene3D" id="3.20.20.370">
    <property type="entry name" value="Glycoside hydrolase/deacetylase"/>
    <property type="match status" value="1"/>
</dbReference>
<keyword evidence="2" id="KW-1185">Reference proteome</keyword>
<dbReference type="EMBL" id="VUOA01000048">
    <property type="protein sequence ID" value="KAA2234410.1"/>
    <property type="molecule type" value="Genomic_DNA"/>
</dbReference>
<dbReference type="PANTHER" id="PTHR30105:SF2">
    <property type="entry name" value="DIVERGENT POLYSACCHARIDE DEACETYLASE SUPERFAMILY"/>
    <property type="match status" value="1"/>
</dbReference>
<name>A0A5B2V7G3_9HYPH</name>
<evidence type="ECO:0000313" key="1">
    <source>
        <dbReference type="EMBL" id="KAA2234410.1"/>
    </source>
</evidence>
<gene>
    <name evidence="1" type="ORF">F0L46_23860</name>
</gene>
<dbReference type="InterPro" id="IPR006837">
    <property type="entry name" value="Divergent_DAC"/>
</dbReference>
<dbReference type="OrthoDB" id="9784811at2"/>
<protein>
    <submittedName>
        <fullName evidence="1">Divergent polysaccharide deacetylase family protein</fullName>
    </submittedName>
</protein>
<comment type="caution">
    <text evidence="1">The sequence shown here is derived from an EMBL/GenBank/DDBJ whole genome shotgun (WGS) entry which is preliminary data.</text>
</comment>
<sequence>MQPLGMDRREPRRLPSLPLARILAALAGAGAAALGAYVAVVDDPLGGEPYARVAVERIAAAPAPAAPAQGGRVVDLPGRDGARSTAVELESASGVTVLRPDGSGAPASVVVRVPTPPAAIRLAPAPDRRLVERGRHGTLPKAGEGVRPLDVYARPAESLPGGVTPAGRVAILVGGLGISQSATASAIAKLPPAMTLAFAPYGNDLERHVARAREDGHEVMLQVPMEPFDYPDNDPGPHTLTAKAKAAENLDRLHWIMARFSGYVGIVNFMGARITADEAAMAPILREIGTRGLGFLDDGSSPRSIVAALARKAGTPAAAADRVIDAVARPDEIDRELARLEDIARKGGVAVGSASALPLTIERLERWARGLEARGILLVPVSSVLRAER</sequence>
<dbReference type="AlphaFoldDB" id="A0A5B2V7G3"/>
<dbReference type="GO" id="GO:0005975">
    <property type="term" value="P:carbohydrate metabolic process"/>
    <property type="evidence" value="ECO:0007669"/>
    <property type="project" value="InterPro"/>
</dbReference>